<dbReference type="RefSeq" id="WP_107137790.1">
    <property type="nucleotide sequence ID" value="NZ_PYSV01000007.1"/>
</dbReference>
<dbReference type="Gene3D" id="3.90.226.10">
    <property type="entry name" value="2-enoyl-CoA Hydratase, Chain A, domain 1"/>
    <property type="match status" value="2"/>
</dbReference>
<evidence type="ECO:0000313" key="6">
    <source>
        <dbReference type="EMBL" id="PTA68196.1"/>
    </source>
</evidence>
<feature type="domain" description="Peptidase S49" evidence="5">
    <location>
        <begin position="334"/>
        <end position="482"/>
    </location>
</feature>
<dbReference type="AlphaFoldDB" id="A0A2T3W8H1"/>
<keyword evidence="2" id="KW-0645">Protease</keyword>
<evidence type="ECO:0000256" key="1">
    <source>
        <dbReference type="ARBA" id="ARBA00008683"/>
    </source>
</evidence>
<dbReference type="Proteomes" id="UP000240317">
    <property type="component" value="Unassembled WGS sequence"/>
</dbReference>
<dbReference type="GO" id="GO:0008236">
    <property type="term" value="F:serine-type peptidase activity"/>
    <property type="evidence" value="ECO:0007669"/>
    <property type="project" value="UniProtKB-KW"/>
</dbReference>
<dbReference type="Gene3D" id="6.20.330.10">
    <property type="match status" value="1"/>
</dbReference>
<organism evidence="6 7">
    <name type="scientific">Deinococcus arcticus</name>
    <dbReference type="NCBI Taxonomy" id="2136176"/>
    <lineage>
        <taxon>Bacteria</taxon>
        <taxon>Thermotogati</taxon>
        <taxon>Deinococcota</taxon>
        <taxon>Deinococci</taxon>
        <taxon>Deinococcales</taxon>
        <taxon>Deinococcaceae</taxon>
        <taxon>Deinococcus</taxon>
    </lineage>
</organism>
<reference evidence="6 7" key="1">
    <citation type="submission" date="2018-03" db="EMBL/GenBank/DDBJ databases">
        <title>Draft genome of Deinococcus sp. OD32.</title>
        <authorList>
            <person name="Wang X.-P."/>
            <person name="Du Z.-J."/>
        </authorList>
    </citation>
    <scope>NUCLEOTIDE SEQUENCE [LARGE SCALE GENOMIC DNA]</scope>
    <source>
        <strain evidence="6 7">OD32</strain>
    </source>
</reference>
<keyword evidence="7" id="KW-1185">Reference proteome</keyword>
<evidence type="ECO:0000256" key="2">
    <source>
        <dbReference type="ARBA" id="ARBA00022670"/>
    </source>
</evidence>
<dbReference type="NCBIfam" id="TIGR00706">
    <property type="entry name" value="SppA_dom"/>
    <property type="match status" value="1"/>
</dbReference>
<dbReference type="InterPro" id="IPR047272">
    <property type="entry name" value="S49_SppA_C"/>
</dbReference>
<comment type="caution">
    <text evidence="6">The sequence shown here is derived from an EMBL/GenBank/DDBJ whole genome shotgun (WGS) entry which is preliminary data.</text>
</comment>
<dbReference type="InterPro" id="IPR029045">
    <property type="entry name" value="ClpP/crotonase-like_dom_sf"/>
</dbReference>
<sequence length="533" mass="57692">MPNIPFLKKDDALPDGVTRPTWVVLDLSGAYPERQPGNPVQALLNRAETLEALAGRIEKLKGAGWLHGVLVRFGEFTAAPAAAHAIRGLLRELAADKRVVAYVPQLNMVTLMAASGAREVVAPESAEVNLNGFGLESTFLGEFLKKRGIEFENLRIREYKAALTRFSQDHMDDHNREQLQAYLSGLEAAWAADLAEARGVSPEQAAAWLDADLTSAQGAQAAGLIDRVAYEDELIGPASRPFAAVVDWLTPGKQGGKKGRVAVVPLIGTIITGKSRNNPVPLPLLGGPMAGSETVVAALKRAKDDKTTKAIVLYVNSGGGSALASDLIWREVATSEKPVVVVMGEYAASGGYYVAAHAKKIVASPYTLTGSIGVVSGKPILEEFNRRHGLNPERVGRDRALMFSAARRYSDEEREHMQKGILEVYDRFTGRVAEGRGLTRERVNELGRGRIWSGHDALERGLVDELGDLRTGLARARELAGLPEDAPAWNVTPKGHGPLPEFAQEAARAAQLSLWPFGAERVLTWFDQDIKVR</sequence>
<name>A0A2T3W8H1_9DEIO</name>
<evidence type="ECO:0000256" key="3">
    <source>
        <dbReference type="ARBA" id="ARBA00022801"/>
    </source>
</evidence>
<feature type="domain" description="Peptidase S49" evidence="5">
    <location>
        <begin position="93"/>
        <end position="235"/>
    </location>
</feature>
<proteinExistence type="inferred from homology"/>
<protein>
    <submittedName>
        <fullName evidence="6">Signal peptide peptidase SppA</fullName>
    </submittedName>
</protein>
<evidence type="ECO:0000259" key="5">
    <source>
        <dbReference type="Pfam" id="PF01343"/>
    </source>
</evidence>
<dbReference type="OrthoDB" id="9764363at2"/>
<dbReference type="SUPFAM" id="SSF52096">
    <property type="entry name" value="ClpP/crotonase"/>
    <property type="match status" value="2"/>
</dbReference>
<dbReference type="InterPro" id="IPR004635">
    <property type="entry name" value="Pept_S49_SppA"/>
</dbReference>
<dbReference type="GO" id="GO:0006508">
    <property type="term" value="P:proteolysis"/>
    <property type="evidence" value="ECO:0007669"/>
    <property type="project" value="UniProtKB-KW"/>
</dbReference>
<evidence type="ECO:0000256" key="4">
    <source>
        <dbReference type="ARBA" id="ARBA00022825"/>
    </source>
</evidence>
<keyword evidence="4" id="KW-0720">Serine protease</keyword>
<dbReference type="InterPro" id="IPR002142">
    <property type="entry name" value="Peptidase_S49"/>
</dbReference>
<dbReference type="CDD" id="cd07023">
    <property type="entry name" value="S49_Sppa_N_C"/>
    <property type="match status" value="1"/>
</dbReference>
<dbReference type="EMBL" id="PYSV01000007">
    <property type="protein sequence ID" value="PTA68196.1"/>
    <property type="molecule type" value="Genomic_DNA"/>
</dbReference>
<gene>
    <name evidence="6" type="primary">sppA</name>
    <name evidence="6" type="ORF">C8263_09055</name>
</gene>
<dbReference type="Pfam" id="PF01343">
    <property type="entry name" value="Peptidase_S49"/>
    <property type="match status" value="2"/>
</dbReference>
<accession>A0A2T3W8H1</accession>
<keyword evidence="3" id="KW-0378">Hydrolase</keyword>
<comment type="similarity">
    <text evidence="1">Belongs to the peptidase S49 family.</text>
</comment>
<dbReference type="PANTHER" id="PTHR33209:SF1">
    <property type="entry name" value="PEPTIDASE S49 DOMAIN-CONTAINING PROTEIN"/>
    <property type="match status" value="1"/>
</dbReference>
<evidence type="ECO:0000313" key="7">
    <source>
        <dbReference type="Proteomes" id="UP000240317"/>
    </source>
</evidence>
<dbReference type="PANTHER" id="PTHR33209">
    <property type="entry name" value="PROTEASE 4"/>
    <property type="match status" value="1"/>
</dbReference>